<name>A2EF84_TRIV3</name>
<dbReference type="KEGG" id="tva:4766599"/>
<dbReference type="Proteomes" id="UP000001542">
    <property type="component" value="Unassembled WGS sequence"/>
</dbReference>
<gene>
    <name evidence="1" type="ORF">TVAG_079520</name>
</gene>
<proteinExistence type="predicted"/>
<dbReference type="RefSeq" id="XP_001320917.1">
    <property type="nucleotide sequence ID" value="XM_001320882.1"/>
</dbReference>
<sequence length="415" mass="47030">MIDTSSISVDFTDANESVFSIAAINFQGDTVIPSFSALKADVPGILRCIQTTPIRIPIYILGDVSKVKIEFTPKSENTPIPTYEVKESQIDLLFPINGIIKDISFTGTMNINSTIVTYQVDAHFIDSAILIDSPGNSFIPQNGFKFEKDLIAEDSISFIPTIPGVDHPKQKILIQNQVSRIKTSPFIPLDDNTIELRKLYANETKIYGAAFNLYHSAANDSYIRINTPDSIQNKNVLFNVLSPYTDFSDQIKEIQISTKPLKYKFLVCFLLRSNDNPNVYVISTDDVSINNLKIITQFDVPESSVEIEFEMNSIAADINEQSNIEIRITGKQFKWRNMFVLKVNETLESNNFENEILDKQNRENFQKLHETDGKYLPSLNTAMAKEYKLKDAKELSTVPLDYSHWNTHVSLFSLH</sequence>
<protein>
    <submittedName>
        <fullName evidence="1">Uncharacterized protein</fullName>
    </submittedName>
</protein>
<reference evidence="1" key="2">
    <citation type="journal article" date="2007" name="Science">
        <title>Draft genome sequence of the sexually transmitted pathogen Trichomonas vaginalis.</title>
        <authorList>
            <person name="Carlton J.M."/>
            <person name="Hirt R.P."/>
            <person name="Silva J.C."/>
            <person name="Delcher A.L."/>
            <person name="Schatz M."/>
            <person name="Zhao Q."/>
            <person name="Wortman J.R."/>
            <person name="Bidwell S.L."/>
            <person name="Alsmark U.C.M."/>
            <person name="Besteiro S."/>
            <person name="Sicheritz-Ponten T."/>
            <person name="Noel C.J."/>
            <person name="Dacks J.B."/>
            <person name="Foster P.G."/>
            <person name="Simillion C."/>
            <person name="Van de Peer Y."/>
            <person name="Miranda-Saavedra D."/>
            <person name="Barton G.J."/>
            <person name="Westrop G.D."/>
            <person name="Mueller S."/>
            <person name="Dessi D."/>
            <person name="Fiori P.L."/>
            <person name="Ren Q."/>
            <person name="Paulsen I."/>
            <person name="Zhang H."/>
            <person name="Bastida-Corcuera F.D."/>
            <person name="Simoes-Barbosa A."/>
            <person name="Brown M.T."/>
            <person name="Hayes R.D."/>
            <person name="Mukherjee M."/>
            <person name="Okumura C.Y."/>
            <person name="Schneider R."/>
            <person name="Smith A.J."/>
            <person name="Vanacova S."/>
            <person name="Villalvazo M."/>
            <person name="Haas B.J."/>
            <person name="Pertea M."/>
            <person name="Feldblyum T.V."/>
            <person name="Utterback T.R."/>
            <person name="Shu C.L."/>
            <person name="Osoegawa K."/>
            <person name="de Jong P.J."/>
            <person name="Hrdy I."/>
            <person name="Horvathova L."/>
            <person name="Zubacova Z."/>
            <person name="Dolezal P."/>
            <person name="Malik S.B."/>
            <person name="Logsdon J.M. Jr."/>
            <person name="Henze K."/>
            <person name="Gupta A."/>
            <person name="Wang C.C."/>
            <person name="Dunne R.L."/>
            <person name="Upcroft J.A."/>
            <person name="Upcroft P."/>
            <person name="White O."/>
            <person name="Salzberg S.L."/>
            <person name="Tang P."/>
            <person name="Chiu C.-H."/>
            <person name="Lee Y.-S."/>
            <person name="Embley T.M."/>
            <person name="Coombs G.H."/>
            <person name="Mottram J.C."/>
            <person name="Tachezy J."/>
            <person name="Fraser-Liggett C.M."/>
            <person name="Johnson P.J."/>
        </authorList>
    </citation>
    <scope>NUCLEOTIDE SEQUENCE [LARGE SCALE GENOMIC DNA]</scope>
    <source>
        <strain evidence="1">G3</strain>
    </source>
</reference>
<dbReference type="VEuPathDB" id="TrichDB:TVAGG3_1030390"/>
<evidence type="ECO:0000313" key="2">
    <source>
        <dbReference type="Proteomes" id="UP000001542"/>
    </source>
</evidence>
<dbReference type="STRING" id="5722.A2EF84"/>
<dbReference type="EMBL" id="DS113373">
    <property type="protein sequence ID" value="EAY08694.1"/>
    <property type="molecule type" value="Genomic_DNA"/>
</dbReference>
<organism evidence="1 2">
    <name type="scientific">Trichomonas vaginalis (strain ATCC PRA-98 / G3)</name>
    <dbReference type="NCBI Taxonomy" id="412133"/>
    <lineage>
        <taxon>Eukaryota</taxon>
        <taxon>Metamonada</taxon>
        <taxon>Parabasalia</taxon>
        <taxon>Trichomonadida</taxon>
        <taxon>Trichomonadidae</taxon>
        <taxon>Trichomonas</taxon>
    </lineage>
</organism>
<evidence type="ECO:0000313" key="1">
    <source>
        <dbReference type="EMBL" id="EAY08694.1"/>
    </source>
</evidence>
<accession>A2EF84</accession>
<dbReference type="AlphaFoldDB" id="A2EF84"/>
<dbReference type="VEuPathDB" id="TrichDB:TVAG_079520"/>
<reference evidence="1" key="1">
    <citation type="submission" date="2006-10" db="EMBL/GenBank/DDBJ databases">
        <authorList>
            <person name="Amadeo P."/>
            <person name="Zhao Q."/>
            <person name="Wortman J."/>
            <person name="Fraser-Liggett C."/>
            <person name="Carlton J."/>
        </authorList>
    </citation>
    <scope>NUCLEOTIDE SEQUENCE</scope>
    <source>
        <strain evidence="1">G3</strain>
    </source>
</reference>
<dbReference type="InParanoid" id="A2EF84"/>
<keyword evidence="2" id="KW-1185">Reference proteome</keyword>